<dbReference type="InterPro" id="IPR007314">
    <property type="entry name" value="Cofac_haem-bd_dom"/>
</dbReference>
<dbReference type="InterPro" id="IPR001478">
    <property type="entry name" value="PDZ"/>
</dbReference>
<evidence type="ECO:0000313" key="3">
    <source>
        <dbReference type="EMBL" id="PWV61677.1"/>
    </source>
</evidence>
<gene>
    <name evidence="3" type="ORF">C7443_105105</name>
</gene>
<keyword evidence="1" id="KW-0732">Signal</keyword>
<dbReference type="EMBL" id="QGTJ01000005">
    <property type="protein sequence ID" value="PWV61677.1"/>
    <property type="molecule type" value="Genomic_DNA"/>
</dbReference>
<reference evidence="3 4" key="1">
    <citation type="submission" date="2018-05" db="EMBL/GenBank/DDBJ databases">
        <title>Genomic Encyclopedia of Type Strains, Phase IV (KMG-IV): sequencing the most valuable type-strain genomes for metagenomic binning, comparative biology and taxonomic classification.</title>
        <authorList>
            <person name="Goeker M."/>
        </authorList>
    </citation>
    <scope>NUCLEOTIDE SEQUENCE [LARGE SCALE GENOMIC DNA]</scope>
    <source>
        <strain evidence="3 4">DSM 23606</strain>
    </source>
</reference>
<organism evidence="3 4">
    <name type="scientific">Plasticicumulans acidivorans</name>
    <dbReference type="NCBI Taxonomy" id="886464"/>
    <lineage>
        <taxon>Bacteria</taxon>
        <taxon>Pseudomonadati</taxon>
        <taxon>Pseudomonadota</taxon>
        <taxon>Gammaproteobacteria</taxon>
        <taxon>Candidatus Competibacteraceae</taxon>
        <taxon>Plasticicumulans</taxon>
    </lineage>
</organism>
<evidence type="ECO:0000256" key="1">
    <source>
        <dbReference type="SAM" id="SignalP"/>
    </source>
</evidence>
<dbReference type="CDD" id="cd14727">
    <property type="entry name" value="ChanN-like"/>
    <property type="match status" value="1"/>
</dbReference>
<accession>A0A317MUS9</accession>
<name>A0A317MUS9_9GAMM</name>
<dbReference type="Pfam" id="PF04187">
    <property type="entry name" value="Cofac_haem_bdg"/>
    <property type="match status" value="1"/>
</dbReference>
<keyword evidence="4" id="KW-1185">Reference proteome</keyword>
<comment type="caution">
    <text evidence="3">The sequence shown here is derived from an EMBL/GenBank/DDBJ whole genome shotgun (WGS) entry which is preliminary data.</text>
</comment>
<dbReference type="SUPFAM" id="SSF50156">
    <property type="entry name" value="PDZ domain-like"/>
    <property type="match status" value="1"/>
</dbReference>
<feature type="chain" id="PRO_5016349381" evidence="1">
    <location>
        <begin position="25"/>
        <end position="389"/>
    </location>
</feature>
<protein>
    <submittedName>
        <fullName evidence="3">PDZ domain-containing protein</fullName>
    </submittedName>
</protein>
<dbReference type="Proteomes" id="UP000246569">
    <property type="component" value="Unassembled WGS sequence"/>
</dbReference>
<dbReference type="OrthoDB" id="9795827at2"/>
<evidence type="ECO:0000259" key="2">
    <source>
        <dbReference type="PROSITE" id="PS50106"/>
    </source>
</evidence>
<dbReference type="SMART" id="SM00228">
    <property type="entry name" value="PDZ"/>
    <property type="match status" value="1"/>
</dbReference>
<dbReference type="Pfam" id="PF13180">
    <property type="entry name" value="PDZ_2"/>
    <property type="match status" value="1"/>
</dbReference>
<evidence type="ECO:0000313" key="4">
    <source>
        <dbReference type="Proteomes" id="UP000246569"/>
    </source>
</evidence>
<feature type="signal peptide" evidence="1">
    <location>
        <begin position="1"/>
        <end position="24"/>
    </location>
</feature>
<dbReference type="PROSITE" id="PS50106">
    <property type="entry name" value="PDZ"/>
    <property type="match status" value="1"/>
</dbReference>
<dbReference type="RefSeq" id="WP_146213282.1">
    <property type="nucleotide sequence ID" value="NZ_QGTJ01000005.1"/>
</dbReference>
<dbReference type="AlphaFoldDB" id="A0A317MUS9"/>
<feature type="domain" description="PDZ" evidence="2">
    <location>
        <begin position="297"/>
        <end position="348"/>
    </location>
</feature>
<dbReference type="Gene3D" id="2.30.42.10">
    <property type="match status" value="1"/>
</dbReference>
<sequence length="389" mass="41855">MNRHRHHGAAALLALGLGLGTAQAQETDACIAAGHWAQPLDGSARALETTALYQTLTQARVVLLGERHDSAEQHRWQLQVLAALHAQRPDLVIGLEMLPRSAQPVLDRWVAGELDTPAFLAASHWDSYWRFDPALYLPILDFARMNRIPLLALNVDRALVTRTAKSGWAAIPAAERGGIDDPAPPASAYLDDLREVYAQHARRGEPADEADFRHFVDSQLLWDRAMAQAIAARVQGDAPPLLVALLGRGHVQFGYGVAHQLGALGVEQLSSLLPFETAPCTTLHAGLADALFGLSPRSPRSEPPRLGVALAPDTDGVLVEDVLKDSIAAAASLRPGDIIREVGGRAVKEPGDVIAAVRRQAPGSWLPIAVDRHGRTRLLLAKFPPEPGP</sequence>
<dbReference type="SUPFAM" id="SSF159501">
    <property type="entry name" value="EreA/ChaN-like"/>
    <property type="match status" value="1"/>
</dbReference>
<dbReference type="Gene3D" id="3.40.50.11550">
    <property type="match status" value="1"/>
</dbReference>
<dbReference type="InterPro" id="IPR036034">
    <property type="entry name" value="PDZ_sf"/>
</dbReference>
<proteinExistence type="predicted"/>